<evidence type="ECO:0000313" key="9">
    <source>
        <dbReference type="EMBL" id="KAG5182547.1"/>
    </source>
</evidence>
<evidence type="ECO:0000259" key="8">
    <source>
        <dbReference type="PROSITE" id="PS50115"/>
    </source>
</evidence>
<dbReference type="PANTHER" id="PTHR23180">
    <property type="entry name" value="CENTAURIN/ARF"/>
    <property type="match status" value="1"/>
</dbReference>
<accession>A0A836CE95</accession>
<keyword evidence="4" id="KW-0040">ANK repeat</keyword>
<dbReference type="SMART" id="SM00105">
    <property type="entry name" value="ArfGap"/>
    <property type="match status" value="1"/>
</dbReference>
<dbReference type="AlphaFoldDB" id="A0A836CE95"/>
<evidence type="ECO:0000256" key="6">
    <source>
        <dbReference type="SAM" id="MobiDB-lite"/>
    </source>
</evidence>
<dbReference type="InterPro" id="IPR002110">
    <property type="entry name" value="Ankyrin_rpt"/>
</dbReference>
<feature type="region of interest" description="Disordered" evidence="6">
    <location>
        <begin position="570"/>
        <end position="594"/>
    </location>
</feature>
<dbReference type="InterPro" id="IPR036770">
    <property type="entry name" value="Ankyrin_rpt-contain_sf"/>
</dbReference>
<evidence type="ECO:0000256" key="1">
    <source>
        <dbReference type="ARBA" id="ARBA00022723"/>
    </source>
</evidence>
<feature type="region of interest" description="Disordered" evidence="6">
    <location>
        <begin position="644"/>
        <end position="669"/>
    </location>
</feature>
<feature type="region of interest" description="Disordered" evidence="6">
    <location>
        <begin position="490"/>
        <end position="546"/>
    </location>
</feature>
<dbReference type="PANTHER" id="PTHR23180:SF160">
    <property type="entry name" value="ADP-RIBOSYLATION FACTOR GTPASE-ACTIVATING PROTEIN EFFECTOR PROTEIN 1"/>
    <property type="match status" value="1"/>
</dbReference>
<protein>
    <submittedName>
        <fullName evidence="9">Uncharacterized protein</fullName>
    </submittedName>
</protein>
<dbReference type="PROSITE" id="PS50003">
    <property type="entry name" value="PH_DOMAIN"/>
    <property type="match status" value="1"/>
</dbReference>
<dbReference type="GO" id="GO:0008270">
    <property type="term" value="F:zinc ion binding"/>
    <property type="evidence" value="ECO:0007669"/>
    <property type="project" value="UniProtKB-KW"/>
</dbReference>
<evidence type="ECO:0000259" key="7">
    <source>
        <dbReference type="PROSITE" id="PS50003"/>
    </source>
</evidence>
<dbReference type="InterPro" id="IPR045258">
    <property type="entry name" value="ACAP1/2/3-like"/>
</dbReference>
<evidence type="ECO:0000256" key="5">
    <source>
        <dbReference type="PROSITE-ProRule" id="PRU00288"/>
    </source>
</evidence>
<dbReference type="Pfam" id="PF01412">
    <property type="entry name" value="ArfGap"/>
    <property type="match status" value="1"/>
</dbReference>
<dbReference type="OrthoDB" id="29546at2759"/>
<dbReference type="SUPFAM" id="SSF57863">
    <property type="entry name" value="ArfGap/RecO-like zinc finger"/>
    <property type="match status" value="1"/>
</dbReference>
<comment type="caution">
    <text evidence="9">The sequence shown here is derived from an EMBL/GenBank/DDBJ whole genome shotgun (WGS) entry which is preliminary data.</text>
</comment>
<dbReference type="InterPro" id="IPR001164">
    <property type="entry name" value="ArfGAP_dom"/>
</dbReference>
<evidence type="ECO:0000313" key="10">
    <source>
        <dbReference type="Proteomes" id="UP000664859"/>
    </source>
</evidence>
<dbReference type="Gene3D" id="1.25.40.20">
    <property type="entry name" value="Ankyrin repeat-containing domain"/>
    <property type="match status" value="1"/>
</dbReference>
<keyword evidence="1" id="KW-0479">Metal-binding</keyword>
<dbReference type="InterPro" id="IPR038508">
    <property type="entry name" value="ArfGAP_dom_sf"/>
</dbReference>
<dbReference type="CDD" id="cd00821">
    <property type="entry name" value="PH"/>
    <property type="match status" value="1"/>
</dbReference>
<dbReference type="Gene3D" id="2.30.29.30">
    <property type="entry name" value="Pleckstrin-homology domain (PH domain)/Phosphotyrosine-binding domain (PTB)"/>
    <property type="match status" value="1"/>
</dbReference>
<dbReference type="EMBL" id="JAFCMP010000235">
    <property type="protein sequence ID" value="KAG5182547.1"/>
    <property type="molecule type" value="Genomic_DNA"/>
</dbReference>
<dbReference type="Proteomes" id="UP000664859">
    <property type="component" value="Unassembled WGS sequence"/>
</dbReference>
<reference evidence="9" key="1">
    <citation type="submission" date="2021-02" db="EMBL/GenBank/DDBJ databases">
        <title>First Annotated Genome of the Yellow-green Alga Tribonema minus.</title>
        <authorList>
            <person name="Mahan K.M."/>
        </authorList>
    </citation>
    <scope>NUCLEOTIDE SEQUENCE</scope>
    <source>
        <strain evidence="9">UTEX B ZZ1240</strain>
    </source>
</reference>
<name>A0A836CE95_9STRA</name>
<evidence type="ECO:0000256" key="4">
    <source>
        <dbReference type="PROSITE-ProRule" id="PRU00023"/>
    </source>
</evidence>
<gene>
    <name evidence="9" type="ORF">JKP88DRAFT_348769</name>
</gene>
<evidence type="ECO:0000256" key="2">
    <source>
        <dbReference type="ARBA" id="ARBA00022771"/>
    </source>
</evidence>
<dbReference type="SMART" id="SM00248">
    <property type="entry name" value="ANK"/>
    <property type="match status" value="2"/>
</dbReference>
<feature type="domain" description="PH" evidence="7">
    <location>
        <begin position="378"/>
        <end position="488"/>
    </location>
</feature>
<dbReference type="SUPFAM" id="SSF48403">
    <property type="entry name" value="Ankyrin repeat"/>
    <property type="match status" value="1"/>
</dbReference>
<dbReference type="SUPFAM" id="SSF50729">
    <property type="entry name" value="PH domain-like"/>
    <property type="match status" value="1"/>
</dbReference>
<dbReference type="PROSITE" id="PS50088">
    <property type="entry name" value="ANK_REPEAT"/>
    <property type="match status" value="1"/>
</dbReference>
<keyword evidence="10" id="KW-1185">Reference proteome</keyword>
<dbReference type="InterPro" id="IPR011993">
    <property type="entry name" value="PH-like_dom_sf"/>
</dbReference>
<sequence length="966" mass="101436">MSTAAGVAVEVPLGFTGGAPVFDRTAEQTLLIQKVADLRGLVANVESFLAAAVLWKEALASFGAVCISSAQTDMKHLPATSAPVVEALRGVGTLLQEVKASQSKFIQQIVNVLEAASVRRNLCGTQLEINRKQAESKLLNHEKTLVDFLQASKSKAPEAAKHLINGRAEAMRAIFSVLKEEDMAHQQHAQMLSELVLALGNHLTDHMEVCAAAAHARVPVWESAQKAKAEVDAWYLAGEPWKRHGSAEADAWYLAGEPWKRHGSRLNDALSHNCAEVMRLDLERLIVNRISPKFSHIVMPGTPACPENPTVAACFSQVRARRGGAAAAAAAAAAAGAAVRARRGAAAAAAAAAAARAECVRAWRDMVPEFGTLNTASDCIRAGYMYRVRGTNTKSRFGRKWVRRWFELTRSGLYYWSGVGEEGIAPGTRILLSPVGLGALALHTNVRDAEKRRYRIDLTTYDRKTIALQTEGPYEFAMWCEAFQRSQIPLSPNETDSLSPALPHRHSAQCPNETDYSSPALPPPDCVPPPMENAPSPPKPQKVSRASFFRKSAPAAQMPLDMVTLPATAPTVTTTPQTDGGVQSPQGAAPTRAPALSAPAVAPLVNDVSPYKASAPAVAPLVNNVSPYKARFKSNSDAAAAALAPGANPANDDGGDKSPGAASAASSKSSGTVARAAVEDYDDATVDSLASSAAGSATGGGGGGGGGESLFDTVSRLQKEDYDDATVDSLASAESLFDTVSCLQKENRACADCAAVPTTHVSVGLGVLLCRACGMAHTASGVSQTKPLSSPDLDDGDVFLALAVGNAKSNALWEGDAEEVEPQKIKEDAGEWQRRSFVDDKYNQSLFVMMDENMRDEAVTVERLMKAAAANDVMAALGCLARISRAEGANAVGPDGDTPLHRAAAAGALEVCALLVRNGAAVGTHNADGDTAQGVALARGHGAVADFLLEAAPAAGAPLWVWFGDD</sequence>
<dbReference type="Gene3D" id="1.10.220.150">
    <property type="entry name" value="Arf GTPase activating protein"/>
    <property type="match status" value="1"/>
</dbReference>
<dbReference type="InterPro" id="IPR001849">
    <property type="entry name" value="PH_domain"/>
</dbReference>
<feature type="domain" description="Arf-GAP" evidence="8">
    <location>
        <begin position="734"/>
        <end position="856"/>
    </location>
</feature>
<proteinExistence type="predicted"/>
<dbReference type="Pfam" id="PF12796">
    <property type="entry name" value="Ank_2"/>
    <property type="match status" value="1"/>
</dbReference>
<keyword evidence="3" id="KW-0862">Zinc</keyword>
<dbReference type="PROSITE" id="PS50297">
    <property type="entry name" value="ANK_REP_REGION"/>
    <property type="match status" value="1"/>
</dbReference>
<dbReference type="Pfam" id="PF00169">
    <property type="entry name" value="PH"/>
    <property type="match status" value="1"/>
</dbReference>
<feature type="repeat" description="ANK" evidence="4">
    <location>
        <begin position="895"/>
        <end position="927"/>
    </location>
</feature>
<keyword evidence="2 5" id="KW-0863">Zinc-finger</keyword>
<evidence type="ECO:0000256" key="3">
    <source>
        <dbReference type="ARBA" id="ARBA00022833"/>
    </source>
</evidence>
<dbReference type="PROSITE" id="PS50115">
    <property type="entry name" value="ARFGAP"/>
    <property type="match status" value="1"/>
</dbReference>
<dbReference type="InterPro" id="IPR037278">
    <property type="entry name" value="ARFGAP/RecO"/>
</dbReference>
<dbReference type="GO" id="GO:0005096">
    <property type="term" value="F:GTPase activator activity"/>
    <property type="evidence" value="ECO:0007669"/>
    <property type="project" value="InterPro"/>
</dbReference>
<dbReference type="SMART" id="SM00233">
    <property type="entry name" value="PH"/>
    <property type="match status" value="1"/>
</dbReference>
<organism evidence="9 10">
    <name type="scientific">Tribonema minus</name>
    <dbReference type="NCBI Taxonomy" id="303371"/>
    <lineage>
        <taxon>Eukaryota</taxon>
        <taxon>Sar</taxon>
        <taxon>Stramenopiles</taxon>
        <taxon>Ochrophyta</taxon>
        <taxon>PX clade</taxon>
        <taxon>Xanthophyceae</taxon>
        <taxon>Tribonematales</taxon>
        <taxon>Tribonemataceae</taxon>
        <taxon>Tribonema</taxon>
    </lineage>
</organism>
<feature type="compositionally biased region" description="Pro residues" evidence="6">
    <location>
        <begin position="520"/>
        <end position="540"/>
    </location>
</feature>